<gene>
    <name evidence="1" type="ORF">IPJ48_10015</name>
</gene>
<name>A0A9D7I8R5_9RHOO</name>
<accession>A0A9D7I8R5</accession>
<sequence>MPVAAPAEEMSARLKVDDRAPTREDFAGLSNLDFEAILRMIKALFQL</sequence>
<comment type="caution">
    <text evidence="1">The sequence shown here is derived from an EMBL/GenBank/DDBJ whole genome shotgun (WGS) entry which is preliminary data.</text>
</comment>
<organism evidence="1 2">
    <name type="scientific">Candidatus Propionivibrio dominans</name>
    <dbReference type="NCBI Taxonomy" id="2954373"/>
    <lineage>
        <taxon>Bacteria</taxon>
        <taxon>Pseudomonadati</taxon>
        <taxon>Pseudomonadota</taxon>
        <taxon>Betaproteobacteria</taxon>
        <taxon>Rhodocyclales</taxon>
        <taxon>Rhodocyclaceae</taxon>
        <taxon>Propionivibrio</taxon>
    </lineage>
</organism>
<protein>
    <submittedName>
        <fullName evidence="1">Uncharacterized protein</fullName>
    </submittedName>
</protein>
<dbReference type="Proteomes" id="UP000886602">
    <property type="component" value="Unassembled WGS sequence"/>
</dbReference>
<proteinExistence type="predicted"/>
<dbReference type="EMBL" id="JADJNC010000014">
    <property type="protein sequence ID" value="MBK7423393.1"/>
    <property type="molecule type" value="Genomic_DNA"/>
</dbReference>
<reference evidence="1" key="1">
    <citation type="submission" date="2020-10" db="EMBL/GenBank/DDBJ databases">
        <title>Connecting structure to function with the recovery of over 1000 high-quality activated sludge metagenome-assembled genomes encoding full-length rRNA genes using long-read sequencing.</title>
        <authorList>
            <person name="Singleton C.M."/>
            <person name="Petriglieri F."/>
            <person name="Kristensen J.M."/>
            <person name="Kirkegaard R.H."/>
            <person name="Michaelsen T.Y."/>
            <person name="Andersen M.H."/>
            <person name="Karst S.M."/>
            <person name="Dueholm M.S."/>
            <person name="Nielsen P.H."/>
            <person name="Albertsen M."/>
        </authorList>
    </citation>
    <scope>NUCLEOTIDE SEQUENCE</scope>
    <source>
        <strain evidence="1">EsbW_18-Q3-R4-48_MAXAC.044</strain>
    </source>
</reference>
<dbReference type="AlphaFoldDB" id="A0A9D7I8R5"/>
<evidence type="ECO:0000313" key="2">
    <source>
        <dbReference type="Proteomes" id="UP000886602"/>
    </source>
</evidence>
<evidence type="ECO:0000313" key="1">
    <source>
        <dbReference type="EMBL" id="MBK7423393.1"/>
    </source>
</evidence>